<protein>
    <submittedName>
        <fullName evidence="2">Uncharacterized protein</fullName>
    </submittedName>
</protein>
<dbReference type="KEGG" id="spun:BFF78_00310"/>
<gene>
    <name evidence="2" type="ORF">BFF78_00310</name>
</gene>
<evidence type="ECO:0000256" key="1">
    <source>
        <dbReference type="SAM" id="MobiDB-lite"/>
    </source>
</evidence>
<dbReference type="Proteomes" id="UP000094960">
    <property type="component" value="Chromosome"/>
</dbReference>
<evidence type="ECO:0000313" key="3">
    <source>
        <dbReference type="Proteomes" id="UP000094960"/>
    </source>
</evidence>
<feature type="compositionally biased region" description="Polar residues" evidence="1">
    <location>
        <begin position="95"/>
        <end position="104"/>
    </location>
</feature>
<dbReference type="AlphaFoldDB" id="A0A1D7Y2R8"/>
<evidence type="ECO:0000313" key="2">
    <source>
        <dbReference type="EMBL" id="AOR29740.1"/>
    </source>
</evidence>
<sequence>MRGWLDLPLDDAKKLGDALNDWKGDEQGRGVMVAVDEHTDFQRFNRASWTHPLQIGAIKVAGCPVLGINWDSGDHSMRHRGERRFGQVYPVTLQPGPTGQTTMRWTIPPYAPGHDGAE</sequence>
<dbReference type="EMBL" id="CP017248">
    <property type="protein sequence ID" value="AOR29740.1"/>
    <property type="molecule type" value="Genomic_DNA"/>
</dbReference>
<proteinExistence type="predicted"/>
<accession>A0A1D7Y2R8</accession>
<name>A0A1D7Y2R8_9ACTN</name>
<keyword evidence="3" id="KW-1185">Reference proteome</keyword>
<feature type="region of interest" description="Disordered" evidence="1">
    <location>
        <begin position="93"/>
        <end position="118"/>
    </location>
</feature>
<organism evidence="2 3">
    <name type="scientific">Streptomyces fodineus</name>
    <dbReference type="NCBI Taxonomy" id="1904616"/>
    <lineage>
        <taxon>Bacteria</taxon>
        <taxon>Bacillati</taxon>
        <taxon>Actinomycetota</taxon>
        <taxon>Actinomycetes</taxon>
        <taxon>Kitasatosporales</taxon>
        <taxon>Streptomycetaceae</taxon>
        <taxon>Streptomyces</taxon>
    </lineage>
</organism>
<reference evidence="3" key="1">
    <citation type="submission" date="2016-09" db="EMBL/GenBank/DDBJ databases">
        <title>Streptomyces puniciscabiei strain:TW1S1 Genome sequencing and assembly.</title>
        <authorList>
            <person name="Kim M.-K."/>
            <person name="Kim S.B."/>
        </authorList>
    </citation>
    <scope>NUCLEOTIDE SEQUENCE [LARGE SCALE GENOMIC DNA]</scope>
    <source>
        <strain evidence="3">TW1S1</strain>
    </source>
</reference>